<dbReference type="EMBL" id="FPCH01000003">
    <property type="protein sequence ID" value="SFV37031.1"/>
    <property type="molecule type" value="Genomic_DNA"/>
</dbReference>
<reference evidence="2" key="1">
    <citation type="submission" date="2016-10" db="EMBL/GenBank/DDBJ databases">
        <authorList>
            <person name="Varghese N."/>
            <person name="Submissions S."/>
        </authorList>
    </citation>
    <scope>NUCLEOTIDE SEQUENCE [LARGE SCALE GENOMIC DNA]</scope>
    <source>
        <strain evidence="2">DSM 1565</strain>
    </source>
</reference>
<accession>A0A1I7NQR4</accession>
<dbReference type="OrthoDB" id="8479538at2"/>
<keyword evidence="2" id="KW-1185">Reference proteome</keyword>
<dbReference type="RefSeq" id="WP_092868494.1">
    <property type="nucleotide sequence ID" value="NZ_FPCH01000003.1"/>
</dbReference>
<dbReference type="Proteomes" id="UP000199423">
    <property type="component" value="Unassembled WGS sequence"/>
</dbReference>
<dbReference type="AlphaFoldDB" id="A0A1I7NQR4"/>
<name>A0A1I7NQR4_9HYPH</name>
<protein>
    <submittedName>
        <fullName evidence="1">Uncharacterized protein</fullName>
    </submittedName>
</protein>
<evidence type="ECO:0000313" key="2">
    <source>
        <dbReference type="Proteomes" id="UP000199423"/>
    </source>
</evidence>
<evidence type="ECO:0000313" key="1">
    <source>
        <dbReference type="EMBL" id="SFV37031.1"/>
    </source>
</evidence>
<organism evidence="1 2">
    <name type="scientific">Hyphomicrobium facile</name>
    <dbReference type="NCBI Taxonomy" id="51670"/>
    <lineage>
        <taxon>Bacteria</taxon>
        <taxon>Pseudomonadati</taxon>
        <taxon>Pseudomonadota</taxon>
        <taxon>Alphaproteobacteria</taxon>
        <taxon>Hyphomicrobiales</taxon>
        <taxon>Hyphomicrobiaceae</taxon>
        <taxon>Hyphomicrobium</taxon>
    </lineage>
</organism>
<sequence>METPYPGLEFGPAELAAVMRGIYDELIEFATTPAFQSMYFELMSLPTKDRFAFVLDVVLSPEERRRRGVEPPDGILIQTSAFGDRRPTLFVIKKFLPQRYHTAWENLNITFDNHYDDKSVSRDPGMAWRPPLPVALQGAVMSGGVDLDSLPNDIGVGSALFELPEIRSVEP</sequence>
<proteinExistence type="predicted"/>
<gene>
    <name evidence="1" type="ORF">SAMN04488557_2958</name>
</gene>